<evidence type="ECO:0000313" key="3">
    <source>
        <dbReference type="Proteomes" id="UP001218218"/>
    </source>
</evidence>
<feature type="domain" description="DUF4139" evidence="1">
    <location>
        <begin position="9"/>
        <end position="112"/>
    </location>
</feature>
<evidence type="ECO:0000313" key="2">
    <source>
        <dbReference type="EMBL" id="KAJ7327507.1"/>
    </source>
</evidence>
<keyword evidence="3" id="KW-1185">Reference proteome</keyword>
<feature type="non-terminal residue" evidence="2">
    <location>
        <position position="1"/>
    </location>
</feature>
<dbReference type="EMBL" id="JARIHO010000041">
    <property type="protein sequence ID" value="KAJ7327507.1"/>
    <property type="molecule type" value="Genomic_DNA"/>
</dbReference>
<dbReference type="PANTHER" id="PTHR31005:SF8">
    <property type="entry name" value="DUF4139 DOMAIN-CONTAINING PROTEIN"/>
    <property type="match status" value="1"/>
</dbReference>
<evidence type="ECO:0000259" key="1">
    <source>
        <dbReference type="Pfam" id="PF13598"/>
    </source>
</evidence>
<dbReference type="InterPro" id="IPR037291">
    <property type="entry name" value="DUF4139"/>
</dbReference>
<dbReference type="AlphaFoldDB" id="A0AAD6ZKH3"/>
<sequence length="114" mass="12465">AHITNASDYTLLSSTANMYVDGSFIARSMVPPTGLQENLDCPLGLDPSIRITYPPISKQLSQSSFYKKSATHRFTQCITVQNTKSVPVNGLCIVNQIPALRNTQVKVKDVQPAL</sequence>
<comment type="caution">
    <text evidence="2">The sequence shown here is derived from an EMBL/GenBank/DDBJ whole genome shotgun (WGS) entry which is preliminary data.</text>
</comment>
<feature type="non-terminal residue" evidence="2">
    <location>
        <position position="114"/>
    </location>
</feature>
<proteinExistence type="predicted"/>
<gene>
    <name evidence="2" type="ORF">DFH08DRAFT_655159</name>
</gene>
<dbReference type="Proteomes" id="UP001218218">
    <property type="component" value="Unassembled WGS sequence"/>
</dbReference>
<organism evidence="2 3">
    <name type="scientific">Mycena albidolilacea</name>
    <dbReference type="NCBI Taxonomy" id="1033008"/>
    <lineage>
        <taxon>Eukaryota</taxon>
        <taxon>Fungi</taxon>
        <taxon>Dikarya</taxon>
        <taxon>Basidiomycota</taxon>
        <taxon>Agaricomycotina</taxon>
        <taxon>Agaricomycetes</taxon>
        <taxon>Agaricomycetidae</taxon>
        <taxon>Agaricales</taxon>
        <taxon>Marasmiineae</taxon>
        <taxon>Mycenaceae</taxon>
        <taxon>Mycena</taxon>
    </lineage>
</organism>
<dbReference type="Pfam" id="PF13598">
    <property type="entry name" value="DUF4139"/>
    <property type="match status" value="1"/>
</dbReference>
<dbReference type="PANTHER" id="PTHR31005">
    <property type="entry name" value="DUF4139 DOMAIN-CONTAINING PROTEIN"/>
    <property type="match status" value="1"/>
</dbReference>
<protein>
    <recommendedName>
        <fullName evidence="1">DUF4139 domain-containing protein</fullName>
    </recommendedName>
</protein>
<dbReference type="InterPro" id="IPR011935">
    <property type="entry name" value="CHP02231"/>
</dbReference>
<name>A0AAD6ZKH3_9AGAR</name>
<accession>A0AAD6ZKH3</accession>
<reference evidence="2" key="1">
    <citation type="submission" date="2023-03" db="EMBL/GenBank/DDBJ databases">
        <title>Massive genome expansion in bonnet fungi (Mycena s.s.) driven by repeated elements and novel gene families across ecological guilds.</title>
        <authorList>
            <consortium name="Lawrence Berkeley National Laboratory"/>
            <person name="Harder C.B."/>
            <person name="Miyauchi S."/>
            <person name="Viragh M."/>
            <person name="Kuo A."/>
            <person name="Thoen E."/>
            <person name="Andreopoulos B."/>
            <person name="Lu D."/>
            <person name="Skrede I."/>
            <person name="Drula E."/>
            <person name="Henrissat B."/>
            <person name="Morin E."/>
            <person name="Kohler A."/>
            <person name="Barry K."/>
            <person name="LaButti K."/>
            <person name="Morin E."/>
            <person name="Salamov A."/>
            <person name="Lipzen A."/>
            <person name="Mereny Z."/>
            <person name="Hegedus B."/>
            <person name="Baldrian P."/>
            <person name="Stursova M."/>
            <person name="Weitz H."/>
            <person name="Taylor A."/>
            <person name="Grigoriev I.V."/>
            <person name="Nagy L.G."/>
            <person name="Martin F."/>
            <person name="Kauserud H."/>
        </authorList>
    </citation>
    <scope>NUCLEOTIDE SEQUENCE</scope>
    <source>
        <strain evidence="2">CBHHK002</strain>
    </source>
</reference>